<dbReference type="InterPro" id="IPR038005">
    <property type="entry name" value="RX-like_CC"/>
</dbReference>
<dbReference type="InterPro" id="IPR041118">
    <property type="entry name" value="Rx_N"/>
</dbReference>
<feature type="domain" description="Disease resistance N-terminal" evidence="7">
    <location>
        <begin position="12"/>
        <end position="104"/>
    </location>
</feature>
<gene>
    <name evidence="10" type="ORF">P3X46_013196</name>
</gene>
<keyword evidence="4" id="KW-0611">Plant defense</keyword>
<keyword evidence="3" id="KW-0547">Nucleotide-binding</keyword>
<name>A0ABQ9M6M6_HEVBR</name>
<dbReference type="InterPro" id="IPR002182">
    <property type="entry name" value="NB-ARC"/>
</dbReference>
<sequence>MEIVTTTGGAILTSVFTALFDQLASQDLLKYAREGKVLNELNKWKDILEEIYVVLDDAEEQQMTNQLVKLWANKLRDLAYDVEDILDEFDFEARRRKLEAGASKVRKFIPASCVGLKFNAKMISKIAKITTRLEEIRSQKNRLDLRVIAGDRSSRVRERRPTTSVVNKEEVFGREEDKKAILECLNDESSDAGVSVISIIGMGGLGKTTLAQLVFNEAKMNFDLAAWVLVGDDFDVFRITQTIFHWFGGHYDGKDLNFLQVKLKEMLLEEKFLIVLDDVWNEKYGDWNLFRGPFEYGAKGSRIIVTTRNERVSQMMSFVQSYPLKQLSYDDCLSIFAQHALGAKNFDERLDLQAIGEKIVKRCKGLPLAAQAIGGVLRGEGNHTMWEKVLGSDIWEDKTDIIPALRLSYHHLPSHLKRCFAYCAIFPKDYEFDENELVGQWMAEGFLQQQKGRECFHDLLLRSFFQQSGSNKSRYVMHDLINDLAQSVSGEECFNLDDKSKGTKSYSKVRHSAFTCYSRDIFQRFEIFYQMNSLRTFLALPKPLWPYNYLANDVVHDLVPILKRLRVLSLSGYQFEELPGSVGDLKHLRYLDLSYTSIKRLPESLGNLWNLQTLKLQECHKLSELPAGIGNLINLMHIYLSGTSCLQEMPREMANLTNLKTLSKFIVGEGNGLGIRDLMKFPNLEGQLQIEGLHNVVNIQDAKLADLKKKEGLDELAMGWTENLHDVRSDEDQLLVLSFLQPHQKLGKLSVKFYGGKKFPSWIGDPSFTNMVDVELCNCRNIMALPPMGGLPKLRKLRIEGMGGLKEVGVEFYGDNSSSLQPFSSLETLEIENMLELKHWACSNGRNEEAAGNFPKLNELTIINCPKLHGKLPSCLPSLKKLNVEECREMILRSVSDLTSLTTLEIKRISGLASLDEMVTQALVALEDLVIDDCGELMYLWHGLTNLDKLSCLSNLRIRDCRKLVSLVTREEGLLPYNLEVLSLSNCVELENLPYRLHSLTSLRNLSIIFCPKLVSFPAAGLPCSLKSLHIQFCDSVESVPERIMQVSNTGNEITYFENLSFRRCPSLTSLPVGEFPHSVKSIEFCYWTTQLLESLDDGFSHLTTLVIFGSPKLESFPESGLAIPNLRSFSIAYCENLKSLPNQMQNLKSLVSLEMVNCGGLVSFPKEGLPPNLINLVICECKNLTQPVSEWRLERLSSLIDLTIIGTSPSTDMVSFPDEEGKLLPSSLTSLSVQRLENLKSISRGLHNLTSLERLWIWDCPKLRSLPKEGLLATLGLLCITGCPLLQKRCTKKKGKYWPFIANIPYLDVS</sequence>
<dbReference type="Pfam" id="PF23559">
    <property type="entry name" value="WHD_DRP"/>
    <property type="match status" value="1"/>
</dbReference>
<dbReference type="SUPFAM" id="SSF52540">
    <property type="entry name" value="P-loop containing nucleoside triphosphate hydrolases"/>
    <property type="match status" value="1"/>
</dbReference>
<keyword evidence="11" id="KW-1185">Reference proteome</keyword>
<evidence type="ECO:0000256" key="5">
    <source>
        <dbReference type="ARBA" id="ARBA00022840"/>
    </source>
</evidence>
<dbReference type="PANTHER" id="PTHR36766">
    <property type="entry name" value="PLANT BROAD-SPECTRUM MILDEW RESISTANCE PROTEIN RPW8"/>
    <property type="match status" value="1"/>
</dbReference>
<keyword evidence="5" id="KW-0067">ATP-binding</keyword>
<evidence type="ECO:0000259" key="8">
    <source>
        <dbReference type="Pfam" id="PF23559"/>
    </source>
</evidence>
<dbReference type="InterPro" id="IPR032675">
    <property type="entry name" value="LRR_dom_sf"/>
</dbReference>
<evidence type="ECO:0000256" key="1">
    <source>
        <dbReference type="ARBA" id="ARBA00022614"/>
    </source>
</evidence>
<evidence type="ECO:0000256" key="3">
    <source>
        <dbReference type="ARBA" id="ARBA00022741"/>
    </source>
</evidence>
<evidence type="ECO:0000259" key="6">
    <source>
        <dbReference type="Pfam" id="PF00931"/>
    </source>
</evidence>
<evidence type="ECO:0000313" key="11">
    <source>
        <dbReference type="Proteomes" id="UP001174677"/>
    </source>
</evidence>
<keyword evidence="2" id="KW-0677">Repeat</keyword>
<dbReference type="Pfam" id="PF25019">
    <property type="entry name" value="LRR_R13L1-DRL21"/>
    <property type="match status" value="1"/>
</dbReference>
<dbReference type="CDD" id="cd14798">
    <property type="entry name" value="RX-CC_like"/>
    <property type="match status" value="1"/>
</dbReference>
<evidence type="ECO:0000313" key="10">
    <source>
        <dbReference type="EMBL" id="KAJ9174561.1"/>
    </source>
</evidence>
<dbReference type="PRINTS" id="PR00364">
    <property type="entry name" value="DISEASERSIST"/>
</dbReference>
<dbReference type="Gene3D" id="3.80.10.10">
    <property type="entry name" value="Ribonuclease Inhibitor"/>
    <property type="match status" value="4"/>
</dbReference>
<evidence type="ECO:0000259" key="9">
    <source>
        <dbReference type="Pfam" id="PF25019"/>
    </source>
</evidence>
<dbReference type="Gene3D" id="1.20.5.4130">
    <property type="match status" value="1"/>
</dbReference>
<dbReference type="EMBL" id="JARPOI010000008">
    <property type="protein sequence ID" value="KAJ9174561.1"/>
    <property type="molecule type" value="Genomic_DNA"/>
</dbReference>
<evidence type="ECO:0000259" key="7">
    <source>
        <dbReference type="Pfam" id="PF18052"/>
    </source>
</evidence>
<feature type="domain" description="R13L1/DRL21-like LRR repeat region" evidence="9">
    <location>
        <begin position="675"/>
        <end position="802"/>
    </location>
</feature>
<dbReference type="InterPro" id="IPR036388">
    <property type="entry name" value="WH-like_DNA-bd_sf"/>
</dbReference>
<dbReference type="Gene3D" id="3.40.50.300">
    <property type="entry name" value="P-loop containing nucleotide triphosphate hydrolases"/>
    <property type="match status" value="1"/>
</dbReference>
<protein>
    <recommendedName>
        <fullName evidence="12">Rx N-terminal domain-containing protein</fullName>
    </recommendedName>
</protein>
<dbReference type="PANTHER" id="PTHR36766:SF51">
    <property type="entry name" value="DISEASE RESISTANCE RPP13-LIKE PROTEIN 1"/>
    <property type="match status" value="1"/>
</dbReference>
<dbReference type="Gene3D" id="1.10.10.10">
    <property type="entry name" value="Winged helix-like DNA-binding domain superfamily/Winged helix DNA-binding domain"/>
    <property type="match status" value="1"/>
</dbReference>
<organism evidence="10 11">
    <name type="scientific">Hevea brasiliensis</name>
    <name type="common">Para rubber tree</name>
    <name type="synonym">Siphonia brasiliensis</name>
    <dbReference type="NCBI Taxonomy" id="3981"/>
    <lineage>
        <taxon>Eukaryota</taxon>
        <taxon>Viridiplantae</taxon>
        <taxon>Streptophyta</taxon>
        <taxon>Embryophyta</taxon>
        <taxon>Tracheophyta</taxon>
        <taxon>Spermatophyta</taxon>
        <taxon>Magnoliopsida</taxon>
        <taxon>eudicotyledons</taxon>
        <taxon>Gunneridae</taxon>
        <taxon>Pentapetalae</taxon>
        <taxon>rosids</taxon>
        <taxon>fabids</taxon>
        <taxon>Malpighiales</taxon>
        <taxon>Euphorbiaceae</taxon>
        <taxon>Crotonoideae</taxon>
        <taxon>Micrandreae</taxon>
        <taxon>Hevea</taxon>
    </lineage>
</organism>
<evidence type="ECO:0008006" key="12">
    <source>
        <dbReference type="Google" id="ProtNLM"/>
    </source>
</evidence>
<evidence type="ECO:0000256" key="4">
    <source>
        <dbReference type="ARBA" id="ARBA00022821"/>
    </source>
</evidence>
<comment type="caution">
    <text evidence="10">The sequence shown here is derived from an EMBL/GenBank/DDBJ whole genome shotgun (WGS) entry which is preliminary data.</text>
</comment>
<reference evidence="10 11" key="1">
    <citation type="journal article" date="2023" name="Plant Biotechnol. J.">
        <title>Chromosome-level wild Hevea brasiliensis genome provides new tools for genomic-assisted breeding and valuable loci to elevate rubber yield.</title>
        <authorList>
            <person name="Cheng H."/>
            <person name="Song X."/>
            <person name="Hu Y."/>
            <person name="Wu T."/>
            <person name="Yang Q."/>
            <person name="An Z."/>
            <person name="Feng S."/>
            <person name="Deng Z."/>
            <person name="Wu W."/>
            <person name="Zeng X."/>
            <person name="Tu M."/>
            <person name="Wang X."/>
            <person name="Huang H."/>
        </authorList>
    </citation>
    <scope>NUCLEOTIDE SEQUENCE [LARGE SCALE GENOMIC DNA]</scope>
    <source>
        <strain evidence="10">MT/VB/25A 57/8</strain>
    </source>
</reference>
<dbReference type="Pfam" id="PF18052">
    <property type="entry name" value="Rx_N"/>
    <property type="match status" value="1"/>
</dbReference>
<dbReference type="Proteomes" id="UP001174677">
    <property type="component" value="Chromosome 8"/>
</dbReference>
<dbReference type="Pfam" id="PF00931">
    <property type="entry name" value="NB-ARC"/>
    <property type="match status" value="1"/>
</dbReference>
<dbReference type="Pfam" id="PF13855">
    <property type="entry name" value="LRR_8"/>
    <property type="match status" value="1"/>
</dbReference>
<evidence type="ECO:0000256" key="2">
    <source>
        <dbReference type="ARBA" id="ARBA00022737"/>
    </source>
</evidence>
<keyword evidence="1" id="KW-0433">Leucine-rich repeat</keyword>
<proteinExistence type="predicted"/>
<feature type="domain" description="NB-ARC" evidence="6">
    <location>
        <begin position="175"/>
        <end position="341"/>
    </location>
</feature>
<dbReference type="InterPro" id="IPR027417">
    <property type="entry name" value="P-loop_NTPase"/>
</dbReference>
<dbReference type="SUPFAM" id="SSF52058">
    <property type="entry name" value="L domain-like"/>
    <property type="match status" value="3"/>
</dbReference>
<dbReference type="InterPro" id="IPR058922">
    <property type="entry name" value="WHD_DRP"/>
</dbReference>
<feature type="domain" description="Disease resistance protein winged helix" evidence="8">
    <location>
        <begin position="425"/>
        <end position="485"/>
    </location>
</feature>
<accession>A0ABQ9M6M6</accession>
<dbReference type="InterPro" id="IPR001611">
    <property type="entry name" value="Leu-rich_rpt"/>
</dbReference>
<dbReference type="InterPro" id="IPR056789">
    <property type="entry name" value="LRR_R13L1-DRL21"/>
</dbReference>